<dbReference type="PROSITE" id="PS00061">
    <property type="entry name" value="ADH_SHORT"/>
    <property type="match status" value="1"/>
</dbReference>
<comment type="caution">
    <text evidence="3">The sequence shown here is derived from an EMBL/GenBank/DDBJ whole genome shotgun (WGS) entry which is preliminary data.</text>
</comment>
<dbReference type="PANTHER" id="PTHR42760">
    <property type="entry name" value="SHORT-CHAIN DEHYDROGENASES/REDUCTASES FAMILY MEMBER"/>
    <property type="match status" value="1"/>
</dbReference>
<organism evidence="3 4">
    <name type="scientific">Antiquaquibacter soli</name>
    <dbReference type="NCBI Taxonomy" id="3064523"/>
    <lineage>
        <taxon>Bacteria</taxon>
        <taxon>Bacillati</taxon>
        <taxon>Actinomycetota</taxon>
        <taxon>Actinomycetes</taxon>
        <taxon>Micrococcales</taxon>
        <taxon>Microbacteriaceae</taxon>
        <taxon>Antiquaquibacter</taxon>
    </lineage>
</organism>
<evidence type="ECO:0000313" key="3">
    <source>
        <dbReference type="EMBL" id="MDO7880675.1"/>
    </source>
</evidence>
<dbReference type="Proteomes" id="UP001241072">
    <property type="component" value="Unassembled WGS sequence"/>
</dbReference>
<comment type="similarity">
    <text evidence="1">Belongs to the short-chain dehydrogenases/reductases (SDR) family.</text>
</comment>
<keyword evidence="4" id="KW-1185">Reference proteome</keyword>
<dbReference type="EMBL" id="JAUQUB010000001">
    <property type="protein sequence ID" value="MDO7880675.1"/>
    <property type="molecule type" value="Genomic_DNA"/>
</dbReference>
<name>A0ABT9BMN5_9MICO</name>
<dbReference type="Gene3D" id="3.40.50.720">
    <property type="entry name" value="NAD(P)-binding Rossmann-like Domain"/>
    <property type="match status" value="1"/>
</dbReference>
<sequence length="251" mass="25545">MTSPFDLTGSLAVVTGASRGIGAGIALGLAEAGADVVGVARGSQDATAAAVREAGRDYTALAADLSSPDGVRGLVASLDALDRPIDILVNNAGIAERNPAEHHTDEQWAAVLDVNLTAPFVLARELGARMLDRGSGRIVFLGSMMTWQGGRDVVSYTASKSAVAGLVHALANEWAGRGVGVNAIAPGYIETELTSATHGDPARRAAFEARIPAGRWGSAADVAGAVVFLASPAAAYVHGVVLPVDGGWLVR</sequence>
<dbReference type="SUPFAM" id="SSF51735">
    <property type="entry name" value="NAD(P)-binding Rossmann-fold domains"/>
    <property type="match status" value="1"/>
</dbReference>
<accession>A0ABT9BMN5</accession>
<evidence type="ECO:0000256" key="1">
    <source>
        <dbReference type="ARBA" id="ARBA00006484"/>
    </source>
</evidence>
<protein>
    <submittedName>
        <fullName evidence="3">SDR family oxidoreductase</fullName>
    </submittedName>
</protein>
<reference evidence="3 4" key="1">
    <citation type="submission" date="2023-07" db="EMBL/GenBank/DDBJ databases">
        <title>Protaetiibacter sp. nov WY-16 isolated from soil.</title>
        <authorList>
            <person name="Liu B."/>
            <person name="Wan Y."/>
        </authorList>
    </citation>
    <scope>NUCLEOTIDE SEQUENCE [LARGE SCALE GENOMIC DNA]</scope>
    <source>
        <strain evidence="3 4">WY-16</strain>
    </source>
</reference>
<dbReference type="InterPro" id="IPR020904">
    <property type="entry name" value="Sc_DH/Rdtase_CS"/>
</dbReference>
<evidence type="ECO:0000256" key="2">
    <source>
        <dbReference type="ARBA" id="ARBA00023002"/>
    </source>
</evidence>
<proteinExistence type="inferred from homology"/>
<gene>
    <name evidence="3" type="ORF">Q5716_00375</name>
</gene>
<dbReference type="InterPro" id="IPR002347">
    <property type="entry name" value="SDR_fam"/>
</dbReference>
<evidence type="ECO:0000313" key="4">
    <source>
        <dbReference type="Proteomes" id="UP001241072"/>
    </source>
</evidence>
<dbReference type="Pfam" id="PF13561">
    <property type="entry name" value="adh_short_C2"/>
    <property type="match status" value="1"/>
</dbReference>
<dbReference type="RefSeq" id="WP_305001106.1">
    <property type="nucleotide sequence ID" value="NZ_JAUQUB010000001.1"/>
</dbReference>
<keyword evidence="2" id="KW-0560">Oxidoreductase</keyword>
<dbReference type="PANTHER" id="PTHR42760:SF5">
    <property type="entry name" value="2-DEHYDRO-3-DEOXY-D-GLUCONATE 5-DEHYDROGENASE"/>
    <property type="match status" value="1"/>
</dbReference>
<dbReference type="PRINTS" id="PR00081">
    <property type="entry name" value="GDHRDH"/>
</dbReference>
<dbReference type="InterPro" id="IPR036291">
    <property type="entry name" value="NAD(P)-bd_dom_sf"/>
</dbReference>
<dbReference type="PRINTS" id="PR00080">
    <property type="entry name" value="SDRFAMILY"/>
</dbReference>